<comment type="caution">
    <text evidence="1">The sequence shown here is derived from an EMBL/GenBank/DDBJ whole genome shotgun (WGS) entry which is preliminary data.</text>
</comment>
<evidence type="ECO:0008006" key="3">
    <source>
        <dbReference type="Google" id="ProtNLM"/>
    </source>
</evidence>
<proteinExistence type="predicted"/>
<reference evidence="1 2" key="1">
    <citation type="submission" date="2024-06" db="EMBL/GenBank/DDBJ databases">
        <title>Flavobacterium spp. isolated from glacier.</title>
        <authorList>
            <person name="Han D."/>
        </authorList>
    </citation>
    <scope>NUCLEOTIDE SEQUENCE [LARGE SCALE GENOMIC DNA]</scope>
    <source>
        <strain evidence="1 2">LS2P90</strain>
    </source>
</reference>
<name>A0ABW6HYC4_9FLAO</name>
<gene>
    <name evidence="1" type="ORF">ACFX5E_11715</name>
</gene>
<dbReference type="EMBL" id="JBHZPZ010000013">
    <property type="protein sequence ID" value="MFE3868737.1"/>
    <property type="molecule type" value="Genomic_DNA"/>
</dbReference>
<evidence type="ECO:0000313" key="1">
    <source>
        <dbReference type="EMBL" id="MFE3868737.1"/>
    </source>
</evidence>
<protein>
    <recommendedName>
        <fullName evidence="3">HTH psq-type domain-containing protein</fullName>
    </recommendedName>
</protein>
<accession>A0ABW6HYC4</accession>
<organism evidence="1 2">
    <name type="scientific">Flavobacterium xylosi</name>
    <dbReference type="NCBI Taxonomy" id="3230415"/>
    <lineage>
        <taxon>Bacteria</taxon>
        <taxon>Pseudomonadati</taxon>
        <taxon>Bacteroidota</taxon>
        <taxon>Flavobacteriia</taxon>
        <taxon>Flavobacteriales</taxon>
        <taxon>Flavobacteriaceae</taxon>
        <taxon>Flavobacterium</taxon>
    </lineage>
</organism>
<evidence type="ECO:0000313" key="2">
    <source>
        <dbReference type="Proteomes" id="UP001600109"/>
    </source>
</evidence>
<sequence length="71" mass="8371">MTLEDIKEKIQYGDYITLGKMFNLPTATVKSRFLRGNEKAAEAMTKIIIAREKVIEEFRQQLIEEFKEFIN</sequence>
<dbReference type="Proteomes" id="UP001600109">
    <property type="component" value="Unassembled WGS sequence"/>
</dbReference>
<dbReference type="RefSeq" id="WP_379855347.1">
    <property type="nucleotide sequence ID" value="NZ_JBHZPZ010000013.1"/>
</dbReference>
<keyword evidence="2" id="KW-1185">Reference proteome</keyword>